<feature type="transmembrane region" description="Helical" evidence="11">
    <location>
        <begin position="29"/>
        <end position="56"/>
    </location>
</feature>
<keyword evidence="9 11" id="KW-0472">Membrane</keyword>
<dbReference type="PATRIC" id="fig|1150600.3.peg.4183"/>
<evidence type="ECO:0000256" key="2">
    <source>
        <dbReference type="ARBA" id="ARBA00006810"/>
    </source>
</evidence>
<proteinExistence type="inferred from homology"/>
<dbReference type="PANTHER" id="PTHR42823">
    <property type="entry name" value="ATP SYNTHASE SUBUNIT A, CHLOROPLASTIC"/>
    <property type="match status" value="1"/>
</dbReference>
<keyword evidence="13" id="KW-1185">Reference proteome</keyword>
<keyword evidence="4" id="KW-0138">CF(0)</keyword>
<dbReference type="InterPro" id="IPR000568">
    <property type="entry name" value="ATP_synth_F0_asu"/>
</dbReference>
<feature type="transmembrane region" description="Helical" evidence="11">
    <location>
        <begin position="62"/>
        <end position="84"/>
    </location>
</feature>
<evidence type="ECO:0000256" key="7">
    <source>
        <dbReference type="ARBA" id="ARBA00022989"/>
    </source>
</evidence>
<sequence length="88" mass="9646">MIPVEIIGVVSKPFALMIRLYANISAGHIIVLSLISLIFIFKSIAIAPVSVAFVLFMDVLELLVGFLQAFIFTMLTALFIGTAVQEHH</sequence>
<evidence type="ECO:0000256" key="3">
    <source>
        <dbReference type="ARBA" id="ARBA00022448"/>
    </source>
</evidence>
<protein>
    <submittedName>
        <fullName evidence="12">ATP synthase A chain</fullName>
        <ecNumber evidence="12">3.6.3.14</ecNumber>
    </submittedName>
</protein>
<evidence type="ECO:0000256" key="8">
    <source>
        <dbReference type="ARBA" id="ARBA00023065"/>
    </source>
</evidence>
<dbReference type="GO" id="GO:0046933">
    <property type="term" value="F:proton-transporting ATP synthase activity, rotational mechanism"/>
    <property type="evidence" value="ECO:0007669"/>
    <property type="project" value="TreeGrafter"/>
</dbReference>
<dbReference type="Gene3D" id="1.20.120.220">
    <property type="entry name" value="ATP synthase, F0 complex, subunit A"/>
    <property type="match status" value="1"/>
</dbReference>
<comment type="similarity">
    <text evidence="2">Belongs to the ATPase A chain family.</text>
</comment>
<dbReference type="GO" id="GO:0016787">
    <property type="term" value="F:hydrolase activity"/>
    <property type="evidence" value="ECO:0007669"/>
    <property type="project" value="UniProtKB-KW"/>
</dbReference>
<accession>R9GUX8</accession>
<organism evidence="12 13">
    <name type="scientific">Arcticibacter svalbardensis MN12-7</name>
    <dbReference type="NCBI Taxonomy" id="1150600"/>
    <lineage>
        <taxon>Bacteria</taxon>
        <taxon>Pseudomonadati</taxon>
        <taxon>Bacteroidota</taxon>
        <taxon>Sphingobacteriia</taxon>
        <taxon>Sphingobacteriales</taxon>
        <taxon>Sphingobacteriaceae</taxon>
        <taxon>Arcticibacter</taxon>
    </lineage>
</organism>
<keyword evidence="7 11" id="KW-1133">Transmembrane helix</keyword>
<evidence type="ECO:0000256" key="10">
    <source>
        <dbReference type="ARBA" id="ARBA00023310"/>
    </source>
</evidence>
<dbReference type="PANTHER" id="PTHR42823:SF3">
    <property type="entry name" value="ATP SYNTHASE SUBUNIT A, CHLOROPLASTIC"/>
    <property type="match status" value="1"/>
</dbReference>
<keyword evidence="8" id="KW-0406">Ion transport</keyword>
<evidence type="ECO:0000313" key="13">
    <source>
        <dbReference type="Proteomes" id="UP000014174"/>
    </source>
</evidence>
<keyword evidence="3" id="KW-0813">Transport</keyword>
<dbReference type="PRINTS" id="PR00123">
    <property type="entry name" value="ATPASEA"/>
</dbReference>
<reference evidence="12 13" key="1">
    <citation type="journal article" date="2013" name="Genome Announc.">
        <title>Draft Genome Sequence of Arcticibacter svalbardensis Strain MN12-7T, a Member of the Family Sphingobacteriaceae Isolated from an Arctic Soil Sample.</title>
        <authorList>
            <person name="Shivaji S."/>
            <person name="Ara S."/>
            <person name="Prasad S."/>
            <person name="Manasa B.P."/>
            <person name="Begum Z."/>
            <person name="Singh A."/>
            <person name="Kumar Pinnaka A."/>
        </authorList>
    </citation>
    <scope>NUCLEOTIDE SEQUENCE [LARGE SCALE GENOMIC DNA]</scope>
    <source>
        <strain evidence="12 13">MN12-7</strain>
    </source>
</reference>
<keyword evidence="12" id="KW-0378">Hydrolase</keyword>
<keyword evidence="10" id="KW-0066">ATP synthesis</keyword>
<dbReference type="GO" id="GO:0005886">
    <property type="term" value="C:plasma membrane"/>
    <property type="evidence" value="ECO:0007669"/>
    <property type="project" value="TreeGrafter"/>
</dbReference>
<dbReference type="STRING" id="1150600.ADIARSV_4226"/>
<dbReference type="eggNOG" id="COG0356">
    <property type="taxonomic scope" value="Bacteria"/>
</dbReference>
<comment type="caution">
    <text evidence="12">The sequence shown here is derived from an EMBL/GenBank/DDBJ whole genome shotgun (WGS) entry which is preliminary data.</text>
</comment>
<dbReference type="AlphaFoldDB" id="R9GUX8"/>
<gene>
    <name evidence="12" type="ORF">ADIARSV_4226</name>
</gene>
<dbReference type="InterPro" id="IPR045082">
    <property type="entry name" value="ATP_syn_F0_a_bact/chloroplast"/>
</dbReference>
<dbReference type="EMBL" id="AQPN01000145">
    <property type="protein sequence ID" value="EOR92714.1"/>
    <property type="molecule type" value="Genomic_DNA"/>
</dbReference>
<evidence type="ECO:0000256" key="9">
    <source>
        <dbReference type="ARBA" id="ARBA00023136"/>
    </source>
</evidence>
<comment type="subcellular location">
    <subcellularLocation>
        <location evidence="1">Membrane</location>
        <topology evidence="1">Multi-pass membrane protein</topology>
    </subcellularLocation>
</comment>
<keyword evidence="5 11" id="KW-0812">Transmembrane</keyword>
<dbReference type="GO" id="GO:0042777">
    <property type="term" value="P:proton motive force-driven plasma membrane ATP synthesis"/>
    <property type="evidence" value="ECO:0007669"/>
    <property type="project" value="TreeGrafter"/>
</dbReference>
<dbReference type="SUPFAM" id="SSF81336">
    <property type="entry name" value="F1F0 ATP synthase subunit A"/>
    <property type="match status" value="1"/>
</dbReference>
<evidence type="ECO:0000256" key="1">
    <source>
        <dbReference type="ARBA" id="ARBA00004141"/>
    </source>
</evidence>
<evidence type="ECO:0000256" key="6">
    <source>
        <dbReference type="ARBA" id="ARBA00022781"/>
    </source>
</evidence>
<dbReference type="InterPro" id="IPR035908">
    <property type="entry name" value="F0_ATP_A_sf"/>
</dbReference>
<evidence type="ECO:0000256" key="4">
    <source>
        <dbReference type="ARBA" id="ARBA00022547"/>
    </source>
</evidence>
<dbReference type="Proteomes" id="UP000014174">
    <property type="component" value="Unassembled WGS sequence"/>
</dbReference>
<dbReference type="Pfam" id="PF00119">
    <property type="entry name" value="ATP-synt_A"/>
    <property type="match status" value="1"/>
</dbReference>
<evidence type="ECO:0000256" key="5">
    <source>
        <dbReference type="ARBA" id="ARBA00022692"/>
    </source>
</evidence>
<dbReference type="GO" id="GO:0045259">
    <property type="term" value="C:proton-transporting ATP synthase complex"/>
    <property type="evidence" value="ECO:0007669"/>
    <property type="project" value="UniProtKB-KW"/>
</dbReference>
<keyword evidence="6" id="KW-0375">Hydrogen ion transport</keyword>
<evidence type="ECO:0000256" key="11">
    <source>
        <dbReference type="SAM" id="Phobius"/>
    </source>
</evidence>
<evidence type="ECO:0000313" key="12">
    <source>
        <dbReference type="EMBL" id="EOR92714.1"/>
    </source>
</evidence>
<name>R9GUX8_9SPHI</name>
<dbReference type="EC" id="3.6.3.14" evidence="12"/>
<dbReference type="CDD" id="cd00310">
    <property type="entry name" value="ATP-synt_Fo_a_6"/>
    <property type="match status" value="1"/>
</dbReference>